<evidence type="ECO:0000313" key="1">
    <source>
        <dbReference type="EMBL" id="ABS51679.1"/>
    </source>
</evidence>
<dbReference type="KEGG" id="cha:CHAB381_0482"/>
<evidence type="ECO:0000313" key="2">
    <source>
        <dbReference type="Proteomes" id="UP000002407"/>
    </source>
</evidence>
<dbReference type="Proteomes" id="UP000002407">
    <property type="component" value="Chromosome"/>
</dbReference>
<sequence length="37" mass="4780">MQFGFNKFLFVKSFLKYMYFLNKRIKNKENVRFQNYF</sequence>
<name>A7I0M9_CAMHC</name>
<keyword evidence="2" id="KW-1185">Reference proteome</keyword>
<organism evidence="1 2">
    <name type="scientific">Campylobacter hominis (strain ATCC BAA-381 / DSM 21671 / CCUG 45161 / LMG 19568 / NCTC 13146 / CH001A)</name>
    <dbReference type="NCBI Taxonomy" id="360107"/>
    <lineage>
        <taxon>Bacteria</taxon>
        <taxon>Pseudomonadati</taxon>
        <taxon>Campylobacterota</taxon>
        <taxon>Epsilonproteobacteria</taxon>
        <taxon>Campylobacterales</taxon>
        <taxon>Campylobacteraceae</taxon>
        <taxon>Campylobacter</taxon>
    </lineage>
</organism>
<gene>
    <name evidence="1" type="ordered locus">CHAB381_0482</name>
</gene>
<reference evidence="2" key="1">
    <citation type="submission" date="2007-07" db="EMBL/GenBank/DDBJ databases">
        <title>Complete genome sequence of Campylobacter hominis ATCC BAA-381, a commensal isolated from the human gastrointestinal tract.</title>
        <authorList>
            <person name="Fouts D.E."/>
            <person name="Mongodin E.F."/>
            <person name="Puiu D."/>
            <person name="Sebastian Y."/>
            <person name="Miller W.G."/>
            <person name="Mandrell R.E."/>
            <person name="Nelson K.E."/>
        </authorList>
    </citation>
    <scope>NUCLEOTIDE SEQUENCE [LARGE SCALE GENOMIC DNA]</scope>
    <source>
        <strain evidence="2">ATCC BAA-381 / LMG 19568 / NCTC 13146 / CH001A</strain>
    </source>
</reference>
<proteinExistence type="predicted"/>
<dbReference type="AlphaFoldDB" id="A7I0M9"/>
<dbReference type="EMBL" id="CP000776">
    <property type="protein sequence ID" value="ABS51679.1"/>
    <property type="molecule type" value="Genomic_DNA"/>
</dbReference>
<accession>A7I0M9</accession>
<protein>
    <submittedName>
        <fullName evidence="1">Uncharacterized protein</fullName>
    </submittedName>
</protein>
<dbReference type="HOGENOM" id="CLU_3341544_0_0_7"/>
<dbReference type="STRING" id="360107.CHAB381_0482"/>